<feature type="domain" description="GST N-terminal" evidence="5">
    <location>
        <begin position="1"/>
        <end position="80"/>
    </location>
</feature>
<dbReference type="Proteomes" id="UP001222325">
    <property type="component" value="Unassembled WGS sequence"/>
</dbReference>
<evidence type="ECO:0000259" key="5">
    <source>
        <dbReference type="PROSITE" id="PS50404"/>
    </source>
</evidence>
<dbReference type="InterPro" id="IPR040079">
    <property type="entry name" value="Glutathione_S-Trfase"/>
</dbReference>
<evidence type="ECO:0000256" key="3">
    <source>
        <dbReference type="ARBA" id="ARBA00022679"/>
    </source>
</evidence>
<organism evidence="6 7">
    <name type="scientific">Mycena belliarum</name>
    <dbReference type="NCBI Taxonomy" id="1033014"/>
    <lineage>
        <taxon>Eukaryota</taxon>
        <taxon>Fungi</taxon>
        <taxon>Dikarya</taxon>
        <taxon>Basidiomycota</taxon>
        <taxon>Agaricomycotina</taxon>
        <taxon>Agaricomycetes</taxon>
        <taxon>Agaricomycetidae</taxon>
        <taxon>Agaricales</taxon>
        <taxon>Marasmiineae</taxon>
        <taxon>Mycenaceae</taxon>
        <taxon>Mycena</taxon>
    </lineage>
</organism>
<dbReference type="EC" id="2.5.1.18" evidence="2"/>
<dbReference type="PROSITE" id="PS50404">
    <property type="entry name" value="GST_NTER"/>
    <property type="match status" value="1"/>
</dbReference>
<evidence type="ECO:0000313" key="7">
    <source>
        <dbReference type="Proteomes" id="UP001222325"/>
    </source>
</evidence>
<dbReference type="GO" id="GO:0004364">
    <property type="term" value="F:glutathione transferase activity"/>
    <property type="evidence" value="ECO:0007669"/>
    <property type="project" value="UniProtKB-EC"/>
</dbReference>
<evidence type="ECO:0000256" key="2">
    <source>
        <dbReference type="ARBA" id="ARBA00012452"/>
    </source>
</evidence>
<dbReference type="Pfam" id="PF13417">
    <property type="entry name" value="GST_N_3"/>
    <property type="match status" value="1"/>
</dbReference>
<name>A0AAD6TVE3_9AGAR</name>
<dbReference type="PANTHER" id="PTHR44051">
    <property type="entry name" value="GLUTATHIONE S-TRANSFERASE-RELATED"/>
    <property type="match status" value="1"/>
</dbReference>
<comment type="similarity">
    <text evidence="1">Belongs to the GST superfamily.</text>
</comment>
<dbReference type="SFLD" id="SFLDS00019">
    <property type="entry name" value="Glutathione_Transferase_(cytos"/>
    <property type="match status" value="1"/>
</dbReference>
<keyword evidence="7" id="KW-1185">Reference proteome</keyword>
<dbReference type="FunFam" id="3.40.30.10:FF:000156">
    <property type="entry name" value="Glutathione S-transferase 1"/>
    <property type="match status" value="1"/>
</dbReference>
<proteinExistence type="inferred from homology"/>
<comment type="caution">
    <text evidence="6">The sequence shown here is derived from an EMBL/GenBank/DDBJ whole genome shotgun (WGS) entry which is preliminary data.</text>
</comment>
<reference evidence="6" key="1">
    <citation type="submission" date="2023-03" db="EMBL/GenBank/DDBJ databases">
        <title>Massive genome expansion in bonnet fungi (Mycena s.s.) driven by repeated elements and novel gene families across ecological guilds.</title>
        <authorList>
            <consortium name="Lawrence Berkeley National Laboratory"/>
            <person name="Harder C.B."/>
            <person name="Miyauchi S."/>
            <person name="Viragh M."/>
            <person name="Kuo A."/>
            <person name="Thoen E."/>
            <person name="Andreopoulos B."/>
            <person name="Lu D."/>
            <person name="Skrede I."/>
            <person name="Drula E."/>
            <person name="Henrissat B."/>
            <person name="Morin E."/>
            <person name="Kohler A."/>
            <person name="Barry K."/>
            <person name="LaButti K."/>
            <person name="Morin E."/>
            <person name="Salamov A."/>
            <person name="Lipzen A."/>
            <person name="Mereny Z."/>
            <person name="Hegedus B."/>
            <person name="Baldrian P."/>
            <person name="Stursova M."/>
            <person name="Weitz H."/>
            <person name="Taylor A."/>
            <person name="Grigoriev I.V."/>
            <person name="Nagy L.G."/>
            <person name="Martin F."/>
            <person name="Kauserud H."/>
        </authorList>
    </citation>
    <scope>NUCLEOTIDE SEQUENCE</scope>
    <source>
        <strain evidence="6">CBHHK173m</strain>
    </source>
</reference>
<dbReference type="GO" id="GO:0004602">
    <property type="term" value="F:glutathione peroxidase activity"/>
    <property type="evidence" value="ECO:0007669"/>
    <property type="project" value="UniProtKB-ARBA"/>
</dbReference>
<dbReference type="InterPro" id="IPR036282">
    <property type="entry name" value="Glutathione-S-Trfase_C_sf"/>
</dbReference>
<sequence>MLVVHHLDNSRSQRILWLLEELRVPYEVKLYQRNSVGLAPKTLAQVTPLGKAPVITDGDVTLAESTAIIEYLIQKYGANGELNAPSSGPGYTSNLYFTHFAEASLMPLLIQRLIFTTYPRFMPEAVRSTATSLFEQVQKQRIDPEIQKYAAFVEQHLGQVEWFAGGPGPTAADFAMSFPLEGLALLKMAGPKCLAYVAKIQARPAYLRALENGKSRYAYKL</sequence>
<dbReference type="SFLD" id="SFLDG00358">
    <property type="entry name" value="Main_(cytGST)"/>
    <property type="match status" value="1"/>
</dbReference>
<dbReference type="EMBL" id="JARJCN010000085">
    <property type="protein sequence ID" value="KAJ7076118.1"/>
    <property type="molecule type" value="Genomic_DNA"/>
</dbReference>
<dbReference type="InterPro" id="IPR004045">
    <property type="entry name" value="Glutathione_S-Trfase_N"/>
</dbReference>
<dbReference type="CDD" id="cd03046">
    <property type="entry name" value="GST_N_GTT1_like"/>
    <property type="match status" value="1"/>
</dbReference>
<dbReference type="GO" id="GO:0005737">
    <property type="term" value="C:cytoplasm"/>
    <property type="evidence" value="ECO:0007669"/>
    <property type="project" value="UniProtKB-ARBA"/>
</dbReference>
<evidence type="ECO:0000256" key="4">
    <source>
        <dbReference type="ARBA" id="ARBA00047960"/>
    </source>
</evidence>
<dbReference type="SUPFAM" id="SSF52833">
    <property type="entry name" value="Thioredoxin-like"/>
    <property type="match status" value="1"/>
</dbReference>
<protein>
    <recommendedName>
        <fullName evidence="2">glutathione transferase</fullName>
        <ecNumber evidence="2">2.5.1.18</ecNumber>
    </recommendedName>
</protein>
<dbReference type="Gene3D" id="3.40.30.10">
    <property type="entry name" value="Glutaredoxin"/>
    <property type="match status" value="1"/>
</dbReference>
<dbReference type="SUPFAM" id="SSF47616">
    <property type="entry name" value="GST C-terminal domain-like"/>
    <property type="match status" value="1"/>
</dbReference>
<dbReference type="AlphaFoldDB" id="A0AAD6TVE3"/>
<comment type="catalytic activity">
    <reaction evidence="4">
        <text>RX + glutathione = an S-substituted glutathione + a halide anion + H(+)</text>
        <dbReference type="Rhea" id="RHEA:16437"/>
        <dbReference type="ChEBI" id="CHEBI:15378"/>
        <dbReference type="ChEBI" id="CHEBI:16042"/>
        <dbReference type="ChEBI" id="CHEBI:17792"/>
        <dbReference type="ChEBI" id="CHEBI:57925"/>
        <dbReference type="ChEBI" id="CHEBI:90779"/>
        <dbReference type="EC" id="2.5.1.18"/>
    </reaction>
</comment>
<evidence type="ECO:0000256" key="1">
    <source>
        <dbReference type="ARBA" id="ARBA00007409"/>
    </source>
</evidence>
<dbReference type="InterPro" id="IPR036249">
    <property type="entry name" value="Thioredoxin-like_sf"/>
</dbReference>
<gene>
    <name evidence="6" type="ORF">B0H15DRAFT_606497</name>
</gene>
<keyword evidence="3" id="KW-0808">Transferase</keyword>
<accession>A0AAD6TVE3</accession>
<dbReference type="PANTHER" id="PTHR44051:SF9">
    <property type="entry name" value="GLUTATHIONE S-TRANSFERASE 1"/>
    <property type="match status" value="1"/>
</dbReference>
<dbReference type="Gene3D" id="1.20.1050.10">
    <property type="match status" value="1"/>
</dbReference>
<evidence type="ECO:0000313" key="6">
    <source>
        <dbReference type="EMBL" id="KAJ7076118.1"/>
    </source>
</evidence>